<sequence length="520" mass="57695">MAAMVTDDKASVAWEQHIQDVVEVQAWQMRTDEERRAEKRLLRKLDMVILPMMSISYLMAYLVRAHHLPAIISMGLLNSPIIFGRQDRNNIGYARLMGLQEDLRITDGRFYNVIMVFYAGYLFCIFLGNISIRRFGPRVILGSAVVIFGAFVCGMSQAKSYATVIGLRFGVGAAEALLQASPLYMSVWYGRNELGKRVAIFYSSTTISGVFSGLISYGIQKNMEGTRGMASWQWLFLIEGAIAVAVGLVNATILPTFPDRLKSSRFLTDMEIRVGLQRSLEYNSAEVKIEPKQILQGLKDPKLYLLALLSGTNAMLLAATGAFLPSIVKEFGYSKLDAQLFTVIPYACSFCSMLAVGYLSDYYHSKSWFIISCLATAGAGLIILISTTGKEIGMFGACLLVAGTYPSAVLQITWIQITFCGATKRAFSWGFAMVIAQGMSMAASQIYSKPPRYFAGHGTLLGFVTLAIICTYAARVLMIRANKKKDDEVLEYQNRGDEHPEGGKSFEEVCDNHINFRYKL</sequence>
<dbReference type="GO" id="GO:0022857">
    <property type="term" value="F:transmembrane transporter activity"/>
    <property type="evidence" value="ECO:0007669"/>
    <property type="project" value="InterPro"/>
</dbReference>
<evidence type="ECO:0000256" key="3">
    <source>
        <dbReference type="ARBA" id="ARBA00022692"/>
    </source>
</evidence>
<feature type="transmembrane region" description="Helical" evidence="6">
    <location>
        <begin position="231"/>
        <end position="257"/>
    </location>
</feature>
<evidence type="ECO:0000256" key="4">
    <source>
        <dbReference type="ARBA" id="ARBA00022989"/>
    </source>
</evidence>
<evidence type="ECO:0000256" key="1">
    <source>
        <dbReference type="ARBA" id="ARBA00004141"/>
    </source>
</evidence>
<dbReference type="AlphaFoldDB" id="A0AAN6EMB4"/>
<evidence type="ECO:0000256" key="6">
    <source>
        <dbReference type="SAM" id="Phobius"/>
    </source>
</evidence>
<dbReference type="Proteomes" id="UP001161757">
    <property type="component" value="Unassembled WGS sequence"/>
</dbReference>
<proteinExistence type="predicted"/>
<reference evidence="7" key="1">
    <citation type="submission" date="2023-01" db="EMBL/GenBank/DDBJ databases">
        <title>Exophiala dermititidis isolated from Cystic Fibrosis Patient.</title>
        <authorList>
            <person name="Kurbessoian T."/>
            <person name="Crocker A."/>
            <person name="Murante D."/>
            <person name="Hogan D.A."/>
            <person name="Stajich J.E."/>
        </authorList>
    </citation>
    <scope>NUCLEOTIDE SEQUENCE</scope>
    <source>
        <strain evidence="7">Ex8</strain>
    </source>
</reference>
<feature type="transmembrane region" description="Helical" evidence="6">
    <location>
        <begin position="110"/>
        <end position="132"/>
    </location>
</feature>
<organism evidence="7 8">
    <name type="scientific">Exophiala dermatitidis</name>
    <name type="common">Black yeast-like fungus</name>
    <name type="synonym">Wangiella dermatitidis</name>
    <dbReference type="NCBI Taxonomy" id="5970"/>
    <lineage>
        <taxon>Eukaryota</taxon>
        <taxon>Fungi</taxon>
        <taxon>Dikarya</taxon>
        <taxon>Ascomycota</taxon>
        <taxon>Pezizomycotina</taxon>
        <taxon>Eurotiomycetes</taxon>
        <taxon>Chaetothyriomycetidae</taxon>
        <taxon>Chaetothyriales</taxon>
        <taxon>Herpotrichiellaceae</taxon>
        <taxon>Exophiala</taxon>
    </lineage>
</organism>
<feature type="transmembrane region" description="Helical" evidence="6">
    <location>
        <begin position="164"/>
        <end position="187"/>
    </location>
</feature>
<comment type="subcellular location">
    <subcellularLocation>
        <location evidence="1">Membrane</location>
        <topology evidence="1">Multi-pass membrane protein</topology>
    </subcellularLocation>
</comment>
<feature type="transmembrane region" description="Helical" evidence="6">
    <location>
        <begin position="340"/>
        <end position="360"/>
    </location>
</feature>
<dbReference type="PANTHER" id="PTHR43791">
    <property type="entry name" value="PERMEASE-RELATED"/>
    <property type="match status" value="1"/>
</dbReference>
<keyword evidence="5 6" id="KW-0472">Membrane</keyword>
<dbReference type="PANTHER" id="PTHR43791:SF36">
    <property type="entry name" value="TRANSPORTER, PUTATIVE (AFU_ORTHOLOGUE AFUA_6G08340)-RELATED"/>
    <property type="match status" value="1"/>
</dbReference>
<protein>
    <recommendedName>
        <fullName evidence="9">Retrograde regulation protein 2</fullName>
    </recommendedName>
</protein>
<feature type="transmembrane region" description="Helical" evidence="6">
    <location>
        <begin position="303"/>
        <end position="328"/>
    </location>
</feature>
<dbReference type="Pfam" id="PF07690">
    <property type="entry name" value="MFS_1"/>
    <property type="match status" value="1"/>
</dbReference>
<dbReference type="SUPFAM" id="SSF103473">
    <property type="entry name" value="MFS general substrate transporter"/>
    <property type="match status" value="1"/>
</dbReference>
<feature type="transmembrane region" description="Helical" evidence="6">
    <location>
        <begin position="453"/>
        <end position="474"/>
    </location>
</feature>
<comment type="caution">
    <text evidence="7">The sequence shown here is derived from an EMBL/GenBank/DDBJ whole genome shotgun (WGS) entry which is preliminary data.</text>
</comment>
<evidence type="ECO:0000256" key="2">
    <source>
        <dbReference type="ARBA" id="ARBA00022448"/>
    </source>
</evidence>
<dbReference type="InterPro" id="IPR036259">
    <property type="entry name" value="MFS_trans_sf"/>
</dbReference>
<feature type="transmembrane region" description="Helical" evidence="6">
    <location>
        <begin position="426"/>
        <end position="447"/>
    </location>
</feature>
<dbReference type="GO" id="GO:0016020">
    <property type="term" value="C:membrane"/>
    <property type="evidence" value="ECO:0007669"/>
    <property type="project" value="UniProtKB-SubCell"/>
</dbReference>
<accession>A0AAN6EMB4</accession>
<dbReference type="InterPro" id="IPR011701">
    <property type="entry name" value="MFS"/>
</dbReference>
<feature type="transmembrane region" description="Helical" evidence="6">
    <location>
        <begin position="139"/>
        <end position="158"/>
    </location>
</feature>
<keyword evidence="2" id="KW-0813">Transport</keyword>
<dbReference type="EMBL" id="JAJGCB010000043">
    <property type="protein sequence ID" value="KAJ8986337.1"/>
    <property type="molecule type" value="Genomic_DNA"/>
</dbReference>
<evidence type="ECO:0000256" key="5">
    <source>
        <dbReference type="ARBA" id="ARBA00023136"/>
    </source>
</evidence>
<evidence type="ECO:0008006" key="9">
    <source>
        <dbReference type="Google" id="ProtNLM"/>
    </source>
</evidence>
<name>A0AAN6EMB4_EXODE</name>
<dbReference type="Gene3D" id="1.20.1250.20">
    <property type="entry name" value="MFS general substrate transporter like domains"/>
    <property type="match status" value="2"/>
</dbReference>
<keyword evidence="4 6" id="KW-1133">Transmembrane helix</keyword>
<feature type="transmembrane region" description="Helical" evidence="6">
    <location>
        <begin position="367"/>
        <end position="386"/>
    </location>
</feature>
<keyword evidence="3 6" id="KW-0812">Transmembrane</keyword>
<evidence type="ECO:0000313" key="7">
    <source>
        <dbReference type="EMBL" id="KAJ8986337.1"/>
    </source>
</evidence>
<feature type="transmembrane region" description="Helical" evidence="6">
    <location>
        <begin position="45"/>
        <end position="63"/>
    </location>
</feature>
<feature type="transmembrane region" description="Helical" evidence="6">
    <location>
        <begin position="392"/>
        <end position="414"/>
    </location>
</feature>
<feature type="transmembrane region" description="Helical" evidence="6">
    <location>
        <begin position="199"/>
        <end position="219"/>
    </location>
</feature>
<evidence type="ECO:0000313" key="8">
    <source>
        <dbReference type="Proteomes" id="UP001161757"/>
    </source>
</evidence>
<gene>
    <name evidence="7" type="ORF">HRR80_009565</name>
</gene>